<dbReference type="Proteomes" id="UP000789595">
    <property type="component" value="Unassembled WGS sequence"/>
</dbReference>
<keyword evidence="2" id="KW-1185">Reference proteome</keyword>
<organism evidence="1 2">
    <name type="scientific">Pelagomonas calceolata</name>
    <dbReference type="NCBI Taxonomy" id="35677"/>
    <lineage>
        <taxon>Eukaryota</taxon>
        <taxon>Sar</taxon>
        <taxon>Stramenopiles</taxon>
        <taxon>Ochrophyta</taxon>
        <taxon>Pelagophyceae</taxon>
        <taxon>Pelagomonadales</taxon>
        <taxon>Pelagomonadaceae</taxon>
        <taxon>Pelagomonas</taxon>
    </lineage>
</organism>
<comment type="caution">
    <text evidence="1">The sequence shown here is derived from an EMBL/GenBank/DDBJ whole genome shotgun (WGS) entry which is preliminary data.</text>
</comment>
<gene>
    <name evidence="1" type="ORF">PECAL_3P06550</name>
</gene>
<sequence length="164" mass="17405">MPSKSRSMSRRYMVTDSSLSRDEPASVRMASSLASACAVCSAIDDAASVPTSPCVSMRPACLTHLLMRHALKPGARSMSAYDRRARMRSRTTPTIAAAATDAKWERAFNCIFSSCAEDCHGKNDDVQCSSQLSLSALCSQRCTACTAMSKGVVGMRGASLCGCS</sequence>
<accession>A0A8J2SF55</accession>
<name>A0A8J2SF55_9STRA</name>
<proteinExistence type="predicted"/>
<evidence type="ECO:0000313" key="2">
    <source>
        <dbReference type="Proteomes" id="UP000789595"/>
    </source>
</evidence>
<protein>
    <submittedName>
        <fullName evidence="1">Uncharacterized protein</fullName>
    </submittedName>
</protein>
<reference evidence="1" key="1">
    <citation type="submission" date="2021-11" db="EMBL/GenBank/DDBJ databases">
        <authorList>
            <consortium name="Genoscope - CEA"/>
            <person name="William W."/>
        </authorList>
    </citation>
    <scope>NUCLEOTIDE SEQUENCE</scope>
</reference>
<dbReference type="EMBL" id="CAKKNE010000003">
    <property type="protein sequence ID" value="CAH0370753.1"/>
    <property type="molecule type" value="Genomic_DNA"/>
</dbReference>
<evidence type="ECO:0000313" key="1">
    <source>
        <dbReference type="EMBL" id="CAH0370753.1"/>
    </source>
</evidence>
<dbReference type="AlphaFoldDB" id="A0A8J2SF55"/>